<evidence type="ECO:0000256" key="7">
    <source>
        <dbReference type="SAM" id="MobiDB-lite"/>
    </source>
</evidence>
<evidence type="ECO:0000256" key="5">
    <source>
        <dbReference type="RuleBase" id="RU004478"/>
    </source>
</evidence>
<dbReference type="GO" id="GO:0000774">
    <property type="term" value="F:adenyl-nucleotide exchange factor activity"/>
    <property type="evidence" value="ECO:0007669"/>
    <property type="project" value="InterPro"/>
</dbReference>
<dbReference type="CDD" id="cd00446">
    <property type="entry name" value="GrpE"/>
    <property type="match status" value="1"/>
</dbReference>
<dbReference type="PRINTS" id="PR00773">
    <property type="entry name" value="GRPEPROTEIN"/>
</dbReference>
<name>A0A3A8MK94_9BACT</name>
<dbReference type="InterPro" id="IPR009012">
    <property type="entry name" value="GrpE_head"/>
</dbReference>
<feature type="coiled-coil region" evidence="6">
    <location>
        <begin position="38"/>
        <end position="79"/>
    </location>
</feature>
<evidence type="ECO:0000256" key="6">
    <source>
        <dbReference type="SAM" id="Coils"/>
    </source>
</evidence>
<dbReference type="AlphaFoldDB" id="A0A3A8MK94"/>
<dbReference type="EMBL" id="RAWG01000486">
    <property type="protein sequence ID" value="RKH30021.1"/>
    <property type="molecule type" value="Genomic_DNA"/>
</dbReference>
<gene>
    <name evidence="3 8" type="primary">grpE</name>
    <name evidence="8" type="ORF">D7X12_39310</name>
</gene>
<dbReference type="PANTHER" id="PTHR21237">
    <property type="entry name" value="GRPE PROTEIN"/>
    <property type="match status" value="1"/>
</dbReference>
<proteinExistence type="inferred from homology"/>
<protein>
    <recommendedName>
        <fullName evidence="3 4">Protein GrpE</fullName>
    </recommendedName>
    <alternativeName>
        <fullName evidence="3">HSP-70 cofactor</fullName>
    </alternativeName>
</protein>
<dbReference type="PROSITE" id="PS01071">
    <property type="entry name" value="GRPE"/>
    <property type="match status" value="1"/>
</dbReference>
<dbReference type="GO" id="GO:0005737">
    <property type="term" value="C:cytoplasm"/>
    <property type="evidence" value="ECO:0007669"/>
    <property type="project" value="UniProtKB-SubCell"/>
</dbReference>
<comment type="subcellular location">
    <subcellularLocation>
        <location evidence="3">Cytoplasm</location>
    </subcellularLocation>
</comment>
<dbReference type="PANTHER" id="PTHR21237:SF23">
    <property type="entry name" value="GRPE PROTEIN HOMOLOG, MITOCHONDRIAL"/>
    <property type="match status" value="1"/>
</dbReference>
<dbReference type="RefSeq" id="WP_120630279.1">
    <property type="nucleotide sequence ID" value="NZ_RAWG01000486.1"/>
</dbReference>
<evidence type="ECO:0000256" key="4">
    <source>
        <dbReference type="RuleBase" id="RU000639"/>
    </source>
</evidence>
<dbReference type="GO" id="GO:0051082">
    <property type="term" value="F:unfolded protein binding"/>
    <property type="evidence" value="ECO:0007669"/>
    <property type="project" value="TreeGrafter"/>
</dbReference>
<dbReference type="GO" id="GO:0051087">
    <property type="term" value="F:protein-folding chaperone binding"/>
    <property type="evidence" value="ECO:0007669"/>
    <property type="project" value="InterPro"/>
</dbReference>
<evidence type="ECO:0000256" key="2">
    <source>
        <dbReference type="ARBA" id="ARBA00023186"/>
    </source>
</evidence>
<comment type="similarity">
    <text evidence="1 3 5">Belongs to the GrpE family.</text>
</comment>
<dbReference type="Proteomes" id="UP000273405">
    <property type="component" value="Unassembled WGS sequence"/>
</dbReference>
<accession>A0A3A8MK94</accession>
<feature type="region of interest" description="Disordered" evidence="7">
    <location>
        <begin position="1"/>
        <end position="38"/>
    </location>
</feature>
<dbReference type="SUPFAM" id="SSF51064">
    <property type="entry name" value="Head domain of nucleotide exchange factor GrpE"/>
    <property type="match status" value="1"/>
</dbReference>
<comment type="subunit">
    <text evidence="3">Homodimer.</text>
</comment>
<evidence type="ECO:0000313" key="8">
    <source>
        <dbReference type="EMBL" id="RKH30021.1"/>
    </source>
</evidence>
<dbReference type="Gene3D" id="3.90.20.20">
    <property type="match status" value="1"/>
</dbReference>
<evidence type="ECO:0000256" key="3">
    <source>
        <dbReference type="HAMAP-Rule" id="MF_01151"/>
    </source>
</evidence>
<dbReference type="GO" id="GO:0042803">
    <property type="term" value="F:protein homodimerization activity"/>
    <property type="evidence" value="ECO:0007669"/>
    <property type="project" value="InterPro"/>
</dbReference>
<reference evidence="9" key="1">
    <citation type="submission" date="2018-09" db="EMBL/GenBank/DDBJ databases">
        <authorList>
            <person name="Livingstone P.G."/>
            <person name="Whitworth D.E."/>
        </authorList>
    </citation>
    <scope>NUCLEOTIDE SEQUENCE [LARGE SCALE GENOMIC DNA]</scope>
    <source>
        <strain evidence="9">CA040B</strain>
    </source>
</reference>
<dbReference type="OrthoDB" id="9789811at2"/>
<dbReference type="InterPro" id="IPR013805">
    <property type="entry name" value="GrpE_CC"/>
</dbReference>
<keyword evidence="3" id="KW-0963">Cytoplasm</keyword>
<dbReference type="InterPro" id="IPR000740">
    <property type="entry name" value="GrpE"/>
</dbReference>
<keyword evidence="2 3" id="KW-0143">Chaperone</keyword>
<keyword evidence="3 4" id="KW-0346">Stress response</keyword>
<dbReference type="HAMAP" id="MF_01151">
    <property type="entry name" value="GrpE"/>
    <property type="match status" value="1"/>
</dbReference>
<sequence length="196" mass="21689">MDGKPRSDETPETQPPANAAGEASSTDSPDESGQDGEVARLQTELEAARRRVNELARAYQDLNKDREEFKQRLTRERERMIDVERGNVAGTLLEAIDELDLALAASHQDTSPLAQGVRMIRESLLAKAQSTGIERVEVVGRPYDPNVAEAVDMEITPVQDDDQKVVAEVRAGYRLKDRVIRPARVKVARYVAPAQA</sequence>
<comment type="caution">
    <text evidence="8">The sequence shown here is derived from an EMBL/GenBank/DDBJ whole genome shotgun (WGS) entry which is preliminary data.</text>
</comment>
<evidence type="ECO:0000256" key="1">
    <source>
        <dbReference type="ARBA" id="ARBA00009054"/>
    </source>
</evidence>
<keyword evidence="9" id="KW-1185">Reference proteome</keyword>
<keyword evidence="6" id="KW-0175">Coiled coil</keyword>
<organism evidence="8 9">
    <name type="scientific">Corallococcus sicarius</name>
    <dbReference type="NCBI Taxonomy" id="2316726"/>
    <lineage>
        <taxon>Bacteria</taxon>
        <taxon>Pseudomonadati</taxon>
        <taxon>Myxococcota</taxon>
        <taxon>Myxococcia</taxon>
        <taxon>Myxococcales</taxon>
        <taxon>Cystobacterineae</taxon>
        <taxon>Myxococcaceae</taxon>
        <taxon>Corallococcus</taxon>
    </lineage>
</organism>
<dbReference type="Gene3D" id="2.30.22.10">
    <property type="entry name" value="Head domain of nucleotide exchange factor GrpE"/>
    <property type="match status" value="1"/>
</dbReference>
<dbReference type="GO" id="GO:0006457">
    <property type="term" value="P:protein folding"/>
    <property type="evidence" value="ECO:0007669"/>
    <property type="project" value="InterPro"/>
</dbReference>
<dbReference type="SUPFAM" id="SSF58014">
    <property type="entry name" value="Coiled-coil domain of nucleotide exchange factor GrpE"/>
    <property type="match status" value="1"/>
</dbReference>
<comment type="function">
    <text evidence="3 4">Participates actively in the response to hyperosmotic and heat shock by preventing the aggregation of stress-denatured proteins, in association with DnaK and GrpE. It is the nucleotide exchange factor for DnaK and may function as a thermosensor. Unfolded proteins bind initially to DnaJ; upon interaction with the DnaJ-bound protein, DnaK hydrolyzes its bound ATP, resulting in the formation of a stable complex. GrpE releases ADP from DnaK; ATP binding to DnaK triggers the release of the substrate protein, thus completing the reaction cycle. Several rounds of ATP-dependent interactions between DnaJ, DnaK and GrpE are required for fully efficient folding.</text>
</comment>
<evidence type="ECO:0000313" key="9">
    <source>
        <dbReference type="Proteomes" id="UP000273405"/>
    </source>
</evidence>
<dbReference type="Pfam" id="PF01025">
    <property type="entry name" value="GrpE"/>
    <property type="match status" value="1"/>
</dbReference>